<name>A0AAV4ZYN0_9AGAM</name>
<dbReference type="GO" id="GO:0005777">
    <property type="term" value="C:peroxisome"/>
    <property type="evidence" value="ECO:0007669"/>
    <property type="project" value="TreeGrafter"/>
</dbReference>
<dbReference type="GO" id="GO:0005524">
    <property type="term" value="F:ATP binding"/>
    <property type="evidence" value="ECO:0007669"/>
    <property type="project" value="UniProtKB-KW"/>
</dbReference>
<keyword evidence="8" id="KW-0067">ATP-binding</keyword>
<comment type="caution">
    <text evidence="14">The sequence shown here is derived from an EMBL/GenBank/DDBJ whole genome shotgun (WGS) entry which is preliminary data.</text>
</comment>
<keyword evidence="4" id="KW-0444">Lipid biosynthesis</keyword>
<organism evidence="14 15">
    <name type="scientific">Clathrus columnatus</name>
    <dbReference type="NCBI Taxonomy" id="1419009"/>
    <lineage>
        <taxon>Eukaryota</taxon>
        <taxon>Fungi</taxon>
        <taxon>Dikarya</taxon>
        <taxon>Basidiomycota</taxon>
        <taxon>Agaricomycotina</taxon>
        <taxon>Agaricomycetes</taxon>
        <taxon>Phallomycetidae</taxon>
        <taxon>Phallales</taxon>
        <taxon>Clathraceae</taxon>
        <taxon>Clathrus</taxon>
    </lineage>
</organism>
<dbReference type="GO" id="GO:0010142">
    <property type="term" value="P:farnesyl diphosphate biosynthetic process, mevalonate pathway"/>
    <property type="evidence" value="ECO:0007669"/>
    <property type="project" value="TreeGrafter"/>
</dbReference>
<gene>
    <name evidence="14" type="ORF">Clacol_000252</name>
</gene>
<evidence type="ECO:0000256" key="8">
    <source>
        <dbReference type="ARBA" id="ARBA00022840"/>
    </source>
</evidence>
<evidence type="ECO:0000256" key="1">
    <source>
        <dbReference type="ARBA" id="ARBA00005017"/>
    </source>
</evidence>
<dbReference type="Gene3D" id="3.40.50.12280">
    <property type="match status" value="1"/>
</dbReference>
<dbReference type="EC" id="2.7.4.2" evidence="3"/>
<feature type="transmembrane region" description="Helical" evidence="13">
    <location>
        <begin position="625"/>
        <end position="644"/>
    </location>
</feature>
<comment type="catalytic activity">
    <reaction evidence="12">
        <text>(R)-5-phosphomevalonate + ATP = (R)-5-diphosphomevalonate + ADP</text>
        <dbReference type="Rhea" id="RHEA:16341"/>
        <dbReference type="ChEBI" id="CHEBI:30616"/>
        <dbReference type="ChEBI" id="CHEBI:57557"/>
        <dbReference type="ChEBI" id="CHEBI:58146"/>
        <dbReference type="ChEBI" id="CHEBI:456216"/>
        <dbReference type="EC" id="2.7.4.2"/>
    </reaction>
    <physiologicalReaction direction="left-to-right" evidence="12">
        <dbReference type="Rhea" id="RHEA:16342"/>
    </physiologicalReaction>
</comment>
<evidence type="ECO:0000256" key="9">
    <source>
        <dbReference type="ARBA" id="ARBA00022955"/>
    </source>
</evidence>
<evidence type="ECO:0000256" key="12">
    <source>
        <dbReference type="ARBA" id="ARBA00029326"/>
    </source>
</evidence>
<evidence type="ECO:0000256" key="10">
    <source>
        <dbReference type="ARBA" id="ARBA00023098"/>
    </source>
</evidence>
<comment type="pathway">
    <text evidence="1">Isoprenoid biosynthesis; isopentenyl diphosphate biosynthesis via mevalonate pathway; isopentenyl diphosphate from (R)-mevalonate: step 2/3.</text>
</comment>
<keyword evidence="13" id="KW-0812">Transmembrane</keyword>
<evidence type="ECO:0000313" key="15">
    <source>
        <dbReference type="Proteomes" id="UP001050691"/>
    </source>
</evidence>
<keyword evidence="10" id="KW-0443">Lipid metabolism</keyword>
<dbReference type="InterPro" id="IPR035102">
    <property type="entry name" value="Phosphomevalonate_kinase"/>
</dbReference>
<dbReference type="InterPro" id="IPR020568">
    <property type="entry name" value="Ribosomal_Su5_D2-typ_SF"/>
</dbReference>
<accession>A0AAV4ZYN0</accession>
<feature type="transmembrane region" description="Helical" evidence="13">
    <location>
        <begin position="504"/>
        <end position="530"/>
    </location>
</feature>
<dbReference type="PANTHER" id="PTHR31814:SF2">
    <property type="entry name" value="PHOSPHOMEVALONATE KINASE"/>
    <property type="match status" value="1"/>
</dbReference>
<dbReference type="NCBIfam" id="NF005012">
    <property type="entry name" value="PRK06411.1"/>
    <property type="match status" value="1"/>
</dbReference>
<proteinExistence type="inferred from homology"/>
<dbReference type="Gene3D" id="1.20.1070.10">
    <property type="entry name" value="Rhodopsin 7-helix transmembrane proteins"/>
    <property type="match status" value="1"/>
</dbReference>
<dbReference type="InterPro" id="IPR014721">
    <property type="entry name" value="Ribsml_uS5_D2-typ_fold_subgr"/>
</dbReference>
<keyword evidence="7" id="KW-0418">Kinase</keyword>
<keyword evidence="9" id="KW-0752">Steroid biosynthesis</keyword>
<feature type="transmembrane region" description="Helical" evidence="13">
    <location>
        <begin position="551"/>
        <end position="571"/>
    </location>
</feature>
<dbReference type="AlphaFoldDB" id="A0AAV4ZYN0"/>
<dbReference type="GO" id="GO:0004631">
    <property type="term" value="F:phosphomevalonate kinase activity"/>
    <property type="evidence" value="ECO:0007669"/>
    <property type="project" value="UniProtKB-EC"/>
</dbReference>
<evidence type="ECO:0000256" key="6">
    <source>
        <dbReference type="ARBA" id="ARBA00022741"/>
    </source>
</evidence>
<dbReference type="GO" id="GO:0019287">
    <property type="term" value="P:isopentenyl diphosphate biosynthetic process, mevalonate pathway"/>
    <property type="evidence" value="ECO:0007669"/>
    <property type="project" value="TreeGrafter"/>
</dbReference>
<evidence type="ECO:0000256" key="4">
    <source>
        <dbReference type="ARBA" id="ARBA00022516"/>
    </source>
</evidence>
<comment type="similarity">
    <text evidence="2">Belongs to the GHMP kinase family. Mevalonate kinase subfamily.</text>
</comment>
<evidence type="ECO:0000256" key="2">
    <source>
        <dbReference type="ARBA" id="ARBA00006495"/>
    </source>
</evidence>
<sequence length="1118" mass="123056">MSLVVSAPGKVLIAGGYLVLDRKYSGVVVSTSSRFYTIIRDSISSDQPSHNIHVRSPQFIQAEWEAKVIVHNNGTIELQDVNDVPSLKKNKFLFLAIEKVLSLIEEMRGPADLRDRLGRGLDITIVGDNDFYSQRAYLASNGLPSLLSSLEKIPPFVCTNDSLSNVHKTGLGSSAALITSVVTALFLHFSVITQASLYEPGNSEGKSFVHNAAQYIHCLAQGKVGSGFDVSSAIYGSHIYRRFDPAVIRSILNDEKKQKLFPILSPLNTEWNHEIRPFCLPHGLRLMLADVDAGSDTPSLVGKVLKWRQDKPEDADRLWTALSDRNEHLATSLTDLTNVRSKNVQNYDSTLSQLASFSHPHWSSVVDRDINTRDIIEKISEIRSTAEEIRSLMSHMGLASDTPIEPPEQTRLLDECLRTPGVVAGGVPGAGGYDAIWLLVIDVESAVTKVEHLWKDWTELDVSPLSAVESRGDGVRVEELENVRGLIDVMRVQSFGSTGERAGLALIGLSGLLSALSTSFLLAYIAWNAYLTKDRSSPLHRGLRSFVQSSLGCYLLSLLLCDFLQGTAFAMNFKWSAEGAMRVSTVCTVQGAVSEVGDLGAAIWSLAISFHTFSLLFLVHKPNRLIAPIVLFLGWTMLVLLPILGPTVIQTKKKGSFYGLSGAWCWLSVPYGTERLLYLYIWVFTALGSSVIIYTLIYLRFANIITINDNGKFQFQWQPRATLQATNIGGTMLHSTRRLSRRTSFGMPGCFDWGLDTRDGTTSSTTGNSSDPTAMNTMAVTPVSKHLKQVARRLMWYPILYAIVVLPVSICRMGVLAGWTPPFGLFLFAGICFAGSGVTNSILFIVTRHSFLKKVAQTATRIHVTTQRITVREDGTGNDVELAPMQSPITPTTKSPFFIDSPFVATVDTKENLENLRKDNISRSSKSCLIPVPSTTMTAMLRILRFTPRPTTVGFVRWMNFIDFLKAVRSFTTTRPSRMASTSSASGGVGVSPVSFNAPSSESLRPGEPPVTDIALRGSTQADLYTPRNKAEYVLSTLDKISNWARQGSMWPMTFGLACCAVEMMHMAAARYDQDRLGVVFRASPRQSDIMIVAGTLTNKMAPALRKVYDQMPEPPIS</sequence>
<dbReference type="SUPFAM" id="SSF54211">
    <property type="entry name" value="Ribosomal protein S5 domain 2-like"/>
    <property type="match status" value="1"/>
</dbReference>
<keyword evidence="15" id="KW-1185">Reference proteome</keyword>
<feature type="transmembrane region" description="Helical" evidence="13">
    <location>
        <begin position="599"/>
        <end position="618"/>
    </location>
</feature>
<protein>
    <recommendedName>
        <fullName evidence="3">phosphomevalonate kinase</fullName>
        <ecNumber evidence="3">2.7.4.2</ecNumber>
    </recommendedName>
</protein>
<evidence type="ECO:0000256" key="11">
    <source>
        <dbReference type="ARBA" id="ARBA00023221"/>
    </source>
</evidence>
<dbReference type="Gene3D" id="3.30.230.10">
    <property type="match status" value="1"/>
</dbReference>
<dbReference type="EMBL" id="BPWL01000001">
    <property type="protein sequence ID" value="GJJ06064.1"/>
    <property type="molecule type" value="Genomic_DNA"/>
</dbReference>
<evidence type="ECO:0000256" key="7">
    <source>
        <dbReference type="ARBA" id="ARBA00022777"/>
    </source>
</evidence>
<keyword evidence="6" id="KW-0547">Nucleotide-binding</keyword>
<evidence type="ECO:0000313" key="14">
    <source>
        <dbReference type="EMBL" id="GJJ06064.1"/>
    </source>
</evidence>
<keyword evidence="5" id="KW-0808">Transferase</keyword>
<feature type="transmembrane region" description="Helical" evidence="13">
    <location>
        <begin position="677"/>
        <end position="699"/>
    </location>
</feature>
<dbReference type="NCBIfam" id="TIGR01219">
    <property type="entry name" value="Pmev_kin_ERG8"/>
    <property type="match status" value="1"/>
</dbReference>
<reference evidence="14" key="1">
    <citation type="submission" date="2021-10" db="EMBL/GenBank/DDBJ databases">
        <title>De novo Genome Assembly of Clathrus columnatus (Basidiomycota, Fungi) Using Illumina and Nanopore Sequence Data.</title>
        <authorList>
            <person name="Ogiso-Tanaka E."/>
            <person name="Itagaki H."/>
            <person name="Hosoya T."/>
            <person name="Hosaka K."/>
        </authorList>
    </citation>
    <scope>NUCLEOTIDE SEQUENCE</scope>
    <source>
        <strain evidence="14">MO-923</strain>
    </source>
</reference>
<feature type="transmembrane region" description="Helical" evidence="13">
    <location>
        <begin position="794"/>
        <end position="819"/>
    </location>
</feature>
<evidence type="ECO:0000256" key="5">
    <source>
        <dbReference type="ARBA" id="ARBA00022679"/>
    </source>
</evidence>
<dbReference type="InterPro" id="IPR016005">
    <property type="entry name" value="Erg8"/>
</dbReference>
<feature type="transmembrane region" description="Helical" evidence="13">
    <location>
        <begin position="825"/>
        <end position="846"/>
    </location>
</feature>
<dbReference type="SUPFAM" id="SSF56770">
    <property type="entry name" value="HydA/Nqo6-like"/>
    <property type="match status" value="1"/>
</dbReference>
<dbReference type="PANTHER" id="PTHR31814">
    <property type="match status" value="1"/>
</dbReference>
<keyword evidence="13" id="KW-0472">Membrane</keyword>
<keyword evidence="11" id="KW-0753">Steroid metabolism</keyword>
<dbReference type="Proteomes" id="UP001050691">
    <property type="component" value="Unassembled WGS sequence"/>
</dbReference>
<evidence type="ECO:0000256" key="3">
    <source>
        <dbReference type="ARBA" id="ARBA00012958"/>
    </source>
</evidence>
<keyword evidence="13" id="KW-1133">Transmembrane helix</keyword>
<dbReference type="GO" id="GO:0006696">
    <property type="term" value="P:ergosterol biosynthetic process"/>
    <property type="evidence" value="ECO:0007669"/>
    <property type="project" value="TreeGrafter"/>
</dbReference>
<evidence type="ECO:0000256" key="13">
    <source>
        <dbReference type="SAM" id="Phobius"/>
    </source>
</evidence>